<gene>
    <name evidence="1" type="ORF">Tco_0656685</name>
</gene>
<proteinExistence type="predicted"/>
<comment type="caution">
    <text evidence="1">The sequence shown here is derived from an EMBL/GenBank/DDBJ whole genome shotgun (WGS) entry which is preliminary data.</text>
</comment>
<accession>A0ABQ4X9G0</accession>
<sequence length="86" mass="9877">MLGLKNGSNSTRYKYQILLRSLFTKSYGVALRSSSLNSETIGVEAEGWIRLESMAKLDWVSFTEWPVWDLVYPFEEETPLVISILD</sequence>
<dbReference type="Proteomes" id="UP001151760">
    <property type="component" value="Unassembled WGS sequence"/>
</dbReference>
<reference evidence="1" key="2">
    <citation type="submission" date="2022-01" db="EMBL/GenBank/DDBJ databases">
        <authorList>
            <person name="Yamashiro T."/>
            <person name="Shiraishi A."/>
            <person name="Satake H."/>
            <person name="Nakayama K."/>
        </authorList>
    </citation>
    <scope>NUCLEOTIDE SEQUENCE</scope>
</reference>
<evidence type="ECO:0000313" key="1">
    <source>
        <dbReference type="EMBL" id="GJS61901.1"/>
    </source>
</evidence>
<evidence type="ECO:0000313" key="2">
    <source>
        <dbReference type="Proteomes" id="UP001151760"/>
    </source>
</evidence>
<keyword evidence="2" id="KW-1185">Reference proteome</keyword>
<protein>
    <submittedName>
        <fullName evidence="1">Uncharacterized protein</fullName>
    </submittedName>
</protein>
<dbReference type="EMBL" id="BQNB010009323">
    <property type="protein sequence ID" value="GJS61901.1"/>
    <property type="molecule type" value="Genomic_DNA"/>
</dbReference>
<organism evidence="1 2">
    <name type="scientific">Tanacetum coccineum</name>
    <dbReference type="NCBI Taxonomy" id="301880"/>
    <lineage>
        <taxon>Eukaryota</taxon>
        <taxon>Viridiplantae</taxon>
        <taxon>Streptophyta</taxon>
        <taxon>Embryophyta</taxon>
        <taxon>Tracheophyta</taxon>
        <taxon>Spermatophyta</taxon>
        <taxon>Magnoliopsida</taxon>
        <taxon>eudicotyledons</taxon>
        <taxon>Gunneridae</taxon>
        <taxon>Pentapetalae</taxon>
        <taxon>asterids</taxon>
        <taxon>campanulids</taxon>
        <taxon>Asterales</taxon>
        <taxon>Asteraceae</taxon>
        <taxon>Asteroideae</taxon>
        <taxon>Anthemideae</taxon>
        <taxon>Anthemidinae</taxon>
        <taxon>Tanacetum</taxon>
    </lineage>
</organism>
<name>A0ABQ4X9G0_9ASTR</name>
<reference evidence="1" key="1">
    <citation type="journal article" date="2022" name="Int. J. Mol. Sci.">
        <title>Draft Genome of Tanacetum Coccineum: Genomic Comparison of Closely Related Tanacetum-Family Plants.</title>
        <authorList>
            <person name="Yamashiro T."/>
            <person name="Shiraishi A."/>
            <person name="Nakayama K."/>
            <person name="Satake H."/>
        </authorList>
    </citation>
    <scope>NUCLEOTIDE SEQUENCE</scope>
</reference>